<comment type="caution">
    <text evidence="2">The sequence shown here is derived from an EMBL/GenBank/DDBJ whole genome shotgun (WGS) entry which is preliminary data.</text>
</comment>
<organism evidence="2 3">
    <name type="scientific">Lithospermum erythrorhizon</name>
    <name type="common">Purple gromwell</name>
    <name type="synonym">Lithospermum officinale var. erythrorhizon</name>
    <dbReference type="NCBI Taxonomy" id="34254"/>
    <lineage>
        <taxon>Eukaryota</taxon>
        <taxon>Viridiplantae</taxon>
        <taxon>Streptophyta</taxon>
        <taxon>Embryophyta</taxon>
        <taxon>Tracheophyta</taxon>
        <taxon>Spermatophyta</taxon>
        <taxon>Magnoliopsida</taxon>
        <taxon>eudicotyledons</taxon>
        <taxon>Gunneridae</taxon>
        <taxon>Pentapetalae</taxon>
        <taxon>asterids</taxon>
        <taxon>lamiids</taxon>
        <taxon>Boraginales</taxon>
        <taxon>Boraginaceae</taxon>
        <taxon>Boraginoideae</taxon>
        <taxon>Lithospermeae</taxon>
        <taxon>Lithospermum</taxon>
    </lineage>
</organism>
<dbReference type="AlphaFoldDB" id="A0AAV3NXF2"/>
<dbReference type="Pfam" id="PF13456">
    <property type="entry name" value="RVT_3"/>
    <property type="match status" value="1"/>
</dbReference>
<dbReference type="Proteomes" id="UP001454036">
    <property type="component" value="Unassembled WGS sequence"/>
</dbReference>
<proteinExistence type="predicted"/>
<dbReference type="EMBL" id="BAABME010000527">
    <property type="protein sequence ID" value="GAA0143522.1"/>
    <property type="molecule type" value="Genomic_DNA"/>
</dbReference>
<dbReference type="Gene3D" id="3.30.420.10">
    <property type="entry name" value="Ribonuclease H-like superfamily/Ribonuclease H"/>
    <property type="match status" value="2"/>
</dbReference>
<dbReference type="GO" id="GO:0003676">
    <property type="term" value="F:nucleic acid binding"/>
    <property type="evidence" value="ECO:0007669"/>
    <property type="project" value="InterPro"/>
</dbReference>
<dbReference type="Pfam" id="PF17921">
    <property type="entry name" value="Integrase_H2C2"/>
    <property type="match status" value="1"/>
</dbReference>
<gene>
    <name evidence="2" type="ORF">LIER_04189</name>
</gene>
<dbReference type="InterPro" id="IPR001584">
    <property type="entry name" value="Integrase_cat-core"/>
</dbReference>
<dbReference type="InterPro" id="IPR002156">
    <property type="entry name" value="RNaseH_domain"/>
</dbReference>
<evidence type="ECO:0000259" key="1">
    <source>
        <dbReference type="PROSITE" id="PS50994"/>
    </source>
</evidence>
<reference evidence="2 3" key="1">
    <citation type="submission" date="2024-01" db="EMBL/GenBank/DDBJ databases">
        <title>The complete chloroplast genome sequence of Lithospermum erythrorhizon: insights into the phylogenetic relationship among Boraginaceae species and the maternal lineages of purple gromwells.</title>
        <authorList>
            <person name="Okada T."/>
            <person name="Watanabe K."/>
        </authorList>
    </citation>
    <scope>NUCLEOTIDE SEQUENCE [LARGE SCALE GENOMIC DNA]</scope>
</reference>
<protein>
    <recommendedName>
        <fullName evidence="1">Integrase catalytic domain-containing protein</fullName>
    </recommendedName>
</protein>
<dbReference type="SUPFAM" id="SSF53098">
    <property type="entry name" value="Ribonuclease H-like"/>
    <property type="match status" value="2"/>
</dbReference>
<keyword evidence="3" id="KW-1185">Reference proteome</keyword>
<dbReference type="InterPro" id="IPR036397">
    <property type="entry name" value="RNaseH_sf"/>
</dbReference>
<evidence type="ECO:0000313" key="2">
    <source>
        <dbReference type="EMBL" id="GAA0143522.1"/>
    </source>
</evidence>
<dbReference type="InterPro" id="IPR041588">
    <property type="entry name" value="Integrase_H2C2"/>
</dbReference>
<name>A0AAV3NXF2_LITER</name>
<dbReference type="GO" id="GO:0015074">
    <property type="term" value="P:DNA integration"/>
    <property type="evidence" value="ECO:0007669"/>
    <property type="project" value="InterPro"/>
</dbReference>
<dbReference type="GO" id="GO:0004523">
    <property type="term" value="F:RNA-DNA hybrid ribonuclease activity"/>
    <property type="evidence" value="ECO:0007669"/>
    <property type="project" value="InterPro"/>
</dbReference>
<dbReference type="PROSITE" id="PS50994">
    <property type="entry name" value="INTEGRASE"/>
    <property type="match status" value="1"/>
</dbReference>
<dbReference type="InterPro" id="IPR012337">
    <property type="entry name" value="RNaseH-like_sf"/>
</dbReference>
<dbReference type="PANTHER" id="PTHR48475:SF1">
    <property type="entry name" value="RNASE H TYPE-1 DOMAIN-CONTAINING PROTEIN"/>
    <property type="match status" value="1"/>
</dbReference>
<feature type="domain" description="Integrase catalytic" evidence="1">
    <location>
        <begin position="196"/>
        <end position="361"/>
    </location>
</feature>
<evidence type="ECO:0000313" key="3">
    <source>
        <dbReference type="Proteomes" id="UP001454036"/>
    </source>
</evidence>
<accession>A0AAV3NXF2</accession>
<dbReference type="PANTHER" id="PTHR48475">
    <property type="entry name" value="RIBONUCLEASE H"/>
    <property type="match status" value="1"/>
</dbReference>
<sequence length="450" mass="52317">MYFDGVAYQRGTRVWTIFLTPQQDLLPFSFSLSHNCSNNVVEYQSLILGLEAATELNIHQLEIFKDSQLVINQLMRPRRLEIAPYRLSTIWKTLEDLQKRVDIRRRALQFLYYNDTLFRRSFGEILLRCLSNAKAAQAMSEAHSGVWGAHQSGAKLHFQIKRMGYYWPTMVKDCMDYERSCKPCQFHANFIHQPPEPLHPTTMSWSFDSWGMDMVGPMLELAEENIYILAATDYFSKWAESVALLSGRKEEVADFIESNIIYLYGVPRCIITNNGKSFDNKFIADLFAKFKLRKYHSSMYYLQANSLAEAFNKTLCNTLKKVVNKSKKNWHEKMEEALWAYRTTHRMLTQATPCALVYGVEVVLPLEVQILSLRMVVNEGFPQEEPCNLGCKSWTHLTSSGFKHDKDYWSRISKSYNKKVRQCSYQVGVMVLAVKRPIYTLRKNAKMVPK</sequence>